<dbReference type="InterPro" id="IPR002347">
    <property type="entry name" value="SDR_fam"/>
</dbReference>
<dbReference type="PRINTS" id="PR00081">
    <property type="entry name" value="GDHRDH"/>
</dbReference>
<proteinExistence type="inferred from homology"/>
<evidence type="ECO:0000256" key="2">
    <source>
        <dbReference type="ARBA" id="ARBA00023002"/>
    </source>
</evidence>
<dbReference type="Pfam" id="PF13561">
    <property type="entry name" value="adh_short_C2"/>
    <property type="match status" value="1"/>
</dbReference>
<evidence type="ECO:0000313" key="4">
    <source>
        <dbReference type="Proteomes" id="UP000253307"/>
    </source>
</evidence>
<evidence type="ECO:0000313" key="3">
    <source>
        <dbReference type="EMBL" id="RCL42875.1"/>
    </source>
</evidence>
<reference evidence="3 4" key="1">
    <citation type="journal article" date="2018" name="Microbiome">
        <title>Fine metagenomic profile of the Mediterranean stratified and mixed water columns revealed by assembly and recruitment.</title>
        <authorList>
            <person name="Haro-Moreno J.M."/>
            <person name="Lopez-Perez M."/>
            <person name="De La Torre J.R."/>
            <person name="Picazo A."/>
            <person name="Camacho A."/>
            <person name="Rodriguez-Valera F."/>
        </authorList>
    </citation>
    <scope>NUCLEOTIDE SEQUENCE [LARGE SCALE GENOMIC DNA]</scope>
    <source>
        <strain evidence="3">MED-G82</strain>
    </source>
</reference>
<organism evidence="3 4">
    <name type="scientific">SAR86 cluster bacterium</name>
    <dbReference type="NCBI Taxonomy" id="2030880"/>
    <lineage>
        <taxon>Bacteria</taxon>
        <taxon>Pseudomonadati</taxon>
        <taxon>Pseudomonadota</taxon>
        <taxon>Gammaproteobacteria</taxon>
        <taxon>SAR86 cluster</taxon>
    </lineage>
</organism>
<keyword evidence="2" id="KW-0560">Oxidoreductase</keyword>
<dbReference type="PANTHER" id="PTHR43477:SF1">
    <property type="entry name" value="DIHYDROANTICAPSIN 7-DEHYDROGENASE"/>
    <property type="match status" value="1"/>
</dbReference>
<dbReference type="Proteomes" id="UP000253307">
    <property type="component" value="Unassembled WGS sequence"/>
</dbReference>
<dbReference type="GO" id="GO:0016491">
    <property type="term" value="F:oxidoreductase activity"/>
    <property type="evidence" value="ECO:0007669"/>
    <property type="project" value="UniProtKB-KW"/>
</dbReference>
<dbReference type="CDD" id="cd05233">
    <property type="entry name" value="SDR_c"/>
    <property type="match status" value="1"/>
</dbReference>
<dbReference type="Gene3D" id="3.40.50.720">
    <property type="entry name" value="NAD(P)-binding Rossmann-like Domain"/>
    <property type="match status" value="1"/>
</dbReference>
<dbReference type="InterPro" id="IPR036291">
    <property type="entry name" value="NAD(P)-bd_dom_sf"/>
</dbReference>
<gene>
    <name evidence="3" type="ORF">DBW96_00270</name>
</gene>
<sequence>MSKNILIIGGNSEIGKHLGKLCHKDGYSLFVTSRSGQTEIDGTQIQCDPLGDLSVLDELPESLDGFVYCPGTINLKSLQRMTLDDLQNDMNINFFGAFNTFKHVLSKLKKDNGASAVFFSTVAAQTGMTFHSSIAAAKGALESFAKASAAELAPRLAINVIAPSITKTPMASNLLSDDKKIDASADRHPLKEIGSPEQVAKTARFLLDAKENWITGQIVNQDGGMSTLK</sequence>
<protein>
    <submittedName>
        <fullName evidence="3">SDR family NAD(P)-dependent oxidoreductase</fullName>
    </submittedName>
</protein>
<comment type="similarity">
    <text evidence="1">Belongs to the short-chain dehydrogenases/reductases (SDR) family.</text>
</comment>
<evidence type="ECO:0000256" key="1">
    <source>
        <dbReference type="ARBA" id="ARBA00006484"/>
    </source>
</evidence>
<dbReference type="EMBL" id="QOPE01000001">
    <property type="protein sequence ID" value="RCL42875.1"/>
    <property type="molecule type" value="Genomic_DNA"/>
</dbReference>
<accession>A0A368C0I2</accession>
<dbReference type="InterPro" id="IPR051122">
    <property type="entry name" value="SDR_DHRS6-like"/>
</dbReference>
<name>A0A368C0I2_9GAMM</name>
<comment type="caution">
    <text evidence="3">The sequence shown here is derived from an EMBL/GenBank/DDBJ whole genome shotgun (WGS) entry which is preliminary data.</text>
</comment>
<dbReference type="SUPFAM" id="SSF51735">
    <property type="entry name" value="NAD(P)-binding Rossmann-fold domains"/>
    <property type="match status" value="1"/>
</dbReference>
<dbReference type="PANTHER" id="PTHR43477">
    <property type="entry name" value="DIHYDROANTICAPSIN 7-DEHYDROGENASE"/>
    <property type="match status" value="1"/>
</dbReference>
<dbReference type="AlphaFoldDB" id="A0A368C0I2"/>